<dbReference type="InterPro" id="IPR019182">
    <property type="entry name" value="Cytochrome_b-c1_su10_fun"/>
</dbReference>
<gene>
    <name evidence="1" type="ORF">AG1IA_05879</name>
</gene>
<keyword evidence="2" id="KW-1185">Reference proteome</keyword>
<evidence type="ECO:0000313" key="1">
    <source>
        <dbReference type="EMBL" id="ELU40103.1"/>
    </source>
</evidence>
<name>L8WTK8_THACA</name>
<dbReference type="HOGENOM" id="CLU_1074344_0_0_1"/>
<dbReference type="OrthoDB" id="2391627at2759"/>
<organism evidence="1 2">
    <name type="scientific">Thanatephorus cucumeris (strain AG1-IA)</name>
    <name type="common">Rice sheath blight fungus</name>
    <name type="synonym">Rhizoctonia solani</name>
    <dbReference type="NCBI Taxonomy" id="983506"/>
    <lineage>
        <taxon>Eukaryota</taxon>
        <taxon>Fungi</taxon>
        <taxon>Dikarya</taxon>
        <taxon>Basidiomycota</taxon>
        <taxon>Agaricomycotina</taxon>
        <taxon>Agaricomycetes</taxon>
        <taxon>Cantharellales</taxon>
        <taxon>Ceratobasidiaceae</taxon>
        <taxon>Rhizoctonia</taxon>
        <taxon>Rhizoctonia solani AG-1</taxon>
    </lineage>
</organism>
<protein>
    <submittedName>
        <fullName evidence="1">QCR10 domain-containing protein</fullName>
    </submittedName>
</protein>
<proteinExistence type="predicted"/>
<evidence type="ECO:0000313" key="2">
    <source>
        <dbReference type="Proteomes" id="UP000011668"/>
    </source>
</evidence>
<dbReference type="Proteomes" id="UP000011668">
    <property type="component" value="Unassembled WGS sequence"/>
</dbReference>
<dbReference type="EMBL" id="AFRT01001516">
    <property type="protein sequence ID" value="ELU40103.1"/>
    <property type="molecule type" value="Genomic_DNA"/>
</dbReference>
<reference evidence="1 2" key="1">
    <citation type="journal article" date="2013" name="Nat. Commun.">
        <title>The evolution and pathogenic mechanisms of the rice sheath blight pathogen.</title>
        <authorList>
            <person name="Zheng A."/>
            <person name="Lin R."/>
            <person name="Xu L."/>
            <person name="Qin P."/>
            <person name="Tang C."/>
            <person name="Ai P."/>
            <person name="Zhang D."/>
            <person name="Liu Y."/>
            <person name="Sun Z."/>
            <person name="Feng H."/>
            <person name="Wang Y."/>
            <person name="Chen Y."/>
            <person name="Liang X."/>
            <person name="Fu R."/>
            <person name="Li Q."/>
            <person name="Zhang J."/>
            <person name="Yu X."/>
            <person name="Xie Z."/>
            <person name="Ding L."/>
            <person name="Guan P."/>
            <person name="Tang J."/>
            <person name="Liang Y."/>
            <person name="Wang S."/>
            <person name="Deng Q."/>
            <person name="Li S."/>
            <person name="Zhu J."/>
            <person name="Wang L."/>
            <person name="Liu H."/>
            <person name="Li P."/>
        </authorList>
    </citation>
    <scope>NUCLEOTIDE SEQUENCE [LARGE SCALE GENOMIC DNA]</scope>
    <source>
        <strain evidence="2">AG-1 IA</strain>
    </source>
</reference>
<dbReference type="GO" id="GO:0006122">
    <property type="term" value="P:mitochondrial electron transport, ubiquinol to cytochrome c"/>
    <property type="evidence" value="ECO:0007669"/>
    <property type="project" value="InterPro"/>
</dbReference>
<sequence>MARIIPQPQPRLGTFTASSFKPWVGTAGRWAFGAGAAVTLFMSVTPIFQKDILLKVPVRYLIVIADGYLVTQHLWFNTKCPVVAAISLNRRITFYVAWAVAPTQPTYWFVSLRLALSDTIVRFRLATLLPKLLRKPITLTSPAWMVKFPDFRSPARSRPRVGGRLLMELMHVYIYITRHSATFQIKNEGYNNMMISGRRLVIPIRSSPGSNTNSLVQIQNQLAIYNRAHGFKFVFIPSVSFLTWATELLFDTLFTCPSH</sequence>
<dbReference type="GO" id="GO:0005739">
    <property type="term" value="C:mitochondrion"/>
    <property type="evidence" value="ECO:0007669"/>
    <property type="project" value="GOC"/>
</dbReference>
<comment type="caution">
    <text evidence="1">The sequence shown here is derived from an EMBL/GenBank/DDBJ whole genome shotgun (WGS) entry which is preliminary data.</text>
</comment>
<dbReference type="STRING" id="983506.L8WTK8"/>
<accession>L8WTK8</accession>
<dbReference type="Pfam" id="PF09796">
    <property type="entry name" value="QCR10"/>
    <property type="match status" value="1"/>
</dbReference>
<dbReference type="AlphaFoldDB" id="L8WTK8"/>